<dbReference type="Proteomes" id="UP000019365">
    <property type="component" value="Unassembled WGS sequence"/>
</dbReference>
<dbReference type="Gene3D" id="3.30.565.10">
    <property type="entry name" value="Histidine kinase-like ATPase, C-terminal domain"/>
    <property type="match status" value="1"/>
</dbReference>
<dbReference type="Gene3D" id="1.10.287.130">
    <property type="match status" value="1"/>
</dbReference>
<proteinExistence type="predicted"/>
<keyword evidence="4" id="KW-0418">Kinase</keyword>
<accession>W7UJD4</accession>
<dbReference type="Pfam" id="PF02518">
    <property type="entry name" value="HATPase_c"/>
    <property type="match status" value="1"/>
</dbReference>
<dbReference type="CDD" id="cd00075">
    <property type="entry name" value="HATPase"/>
    <property type="match status" value="1"/>
</dbReference>
<name>W7UJD4_RUMFL</name>
<dbReference type="PROSITE" id="PS50109">
    <property type="entry name" value="HIS_KIN"/>
    <property type="match status" value="1"/>
</dbReference>
<dbReference type="InterPro" id="IPR003661">
    <property type="entry name" value="HisK_dim/P_dom"/>
</dbReference>
<evidence type="ECO:0000256" key="1">
    <source>
        <dbReference type="ARBA" id="ARBA00000085"/>
    </source>
</evidence>
<keyword evidence="6" id="KW-0472">Membrane</keyword>
<keyword evidence="9" id="KW-1185">Reference proteome</keyword>
<feature type="transmembrane region" description="Helical" evidence="6">
    <location>
        <begin position="107"/>
        <end position="129"/>
    </location>
</feature>
<feature type="domain" description="Histidine kinase" evidence="7">
    <location>
        <begin position="198"/>
        <end position="392"/>
    </location>
</feature>
<dbReference type="AlphaFoldDB" id="W7UJD4"/>
<dbReference type="GO" id="GO:0000155">
    <property type="term" value="F:phosphorelay sensor kinase activity"/>
    <property type="evidence" value="ECO:0007669"/>
    <property type="project" value="InterPro"/>
</dbReference>
<evidence type="ECO:0000259" key="7">
    <source>
        <dbReference type="PROSITE" id="PS50109"/>
    </source>
</evidence>
<dbReference type="InterPro" id="IPR003594">
    <property type="entry name" value="HATPase_dom"/>
</dbReference>
<keyword evidence="6" id="KW-1133">Transmembrane helix</keyword>
<dbReference type="SUPFAM" id="SSF55874">
    <property type="entry name" value="ATPase domain of HSP90 chaperone/DNA topoisomerase II/histidine kinase"/>
    <property type="match status" value="1"/>
</dbReference>
<dbReference type="SMART" id="SM00388">
    <property type="entry name" value="HisKA"/>
    <property type="match status" value="1"/>
</dbReference>
<dbReference type="InterPro" id="IPR036890">
    <property type="entry name" value="HATPase_C_sf"/>
</dbReference>
<dbReference type="PATRIC" id="fig|1341157.4.peg.262"/>
<dbReference type="OrthoDB" id="9780718at2"/>
<dbReference type="PANTHER" id="PTHR43711:SF1">
    <property type="entry name" value="HISTIDINE KINASE 1"/>
    <property type="match status" value="1"/>
</dbReference>
<gene>
    <name evidence="8" type="ORF">RF007C_05635</name>
</gene>
<sequence>MKKRFDRLIAVIALCLATVAIILNVMVNKAPETFQPLYKVEISRIEHELSDGREVSAADYDNIISITADDGSGSLYDSQNEYVIRSINGRLYRIEYKDAHSDRNKGLAVIINISALLLFLIIMGILLYIRHSVIKPFSHVSDMPARLAKGVLAEPLKDNKNNYFRKFTWGLDMLREKLESSHARELERAKQEKLLLLSLSHDIKTPLSAIKLYSKALEKGLYTDREKQRQTAGSISEKADEIEGYVAEIISGLKTDVMTFEINNTEFYMSQVMDKIKIYYSDKLRELKTQFDIESYNNCMLSGDPDRLEEVIQNIIENAIKYGDGKNISVSFSDEEDCRLITVSNSGCTLDDSELPHIFESFWRGSNTDNRKGSGLGLYICRQLMTGMKGDIFAEISGGMMKVTAVCRKC</sequence>
<dbReference type="EC" id="2.7.13.3" evidence="2"/>
<organism evidence="8 9">
    <name type="scientific">Ruminococcus flavefaciens 007c</name>
    <dbReference type="NCBI Taxonomy" id="1341157"/>
    <lineage>
        <taxon>Bacteria</taxon>
        <taxon>Bacillati</taxon>
        <taxon>Bacillota</taxon>
        <taxon>Clostridia</taxon>
        <taxon>Eubacteriales</taxon>
        <taxon>Oscillospiraceae</taxon>
        <taxon>Ruminococcus</taxon>
    </lineage>
</organism>
<protein>
    <recommendedName>
        <fullName evidence="2">histidine kinase</fullName>
        <ecNumber evidence="2">2.7.13.3</ecNumber>
    </recommendedName>
</protein>
<comment type="caution">
    <text evidence="8">The sequence shown here is derived from an EMBL/GenBank/DDBJ whole genome shotgun (WGS) entry which is preliminary data.</text>
</comment>
<evidence type="ECO:0000256" key="6">
    <source>
        <dbReference type="SAM" id="Phobius"/>
    </source>
</evidence>
<dbReference type="SUPFAM" id="SSF47384">
    <property type="entry name" value="Homodimeric domain of signal transducing histidine kinase"/>
    <property type="match status" value="1"/>
</dbReference>
<evidence type="ECO:0000313" key="8">
    <source>
        <dbReference type="EMBL" id="EWM55156.1"/>
    </source>
</evidence>
<evidence type="ECO:0000256" key="2">
    <source>
        <dbReference type="ARBA" id="ARBA00012438"/>
    </source>
</evidence>
<dbReference type="RefSeq" id="WP_037296537.1">
    <property type="nucleotide sequence ID" value="NZ_ATAX01000006.1"/>
</dbReference>
<dbReference type="eggNOG" id="COG2205">
    <property type="taxonomic scope" value="Bacteria"/>
</dbReference>
<dbReference type="SMART" id="SM00387">
    <property type="entry name" value="HATPase_c"/>
    <property type="match status" value="1"/>
</dbReference>
<keyword evidence="3" id="KW-0808">Transferase</keyword>
<dbReference type="PANTHER" id="PTHR43711">
    <property type="entry name" value="TWO-COMPONENT HISTIDINE KINASE"/>
    <property type="match status" value="1"/>
</dbReference>
<keyword evidence="5" id="KW-0902">Two-component regulatory system</keyword>
<reference evidence="8 9" key="1">
    <citation type="journal article" date="2014" name="PLoS ONE">
        <title>Rumen cellulosomics: divergent fiber-degrading strategies revealed by comparative genome-wide analysis of six ruminococcal strains.</title>
        <authorList>
            <person name="Dassa B."/>
            <person name="Borovok I."/>
            <person name="Ruimy-Israeli V."/>
            <person name="Lamed R."/>
            <person name="Flint H.J."/>
            <person name="Duncan S.H."/>
            <person name="Henrissat B."/>
            <person name="Coutinho P."/>
            <person name="Morrison M."/>
            <person name="Mosoni P."/>
            <person name="Yeoman C.J."/>
            <person name="White B.A."/>
            <person name="Bayer E.A."/>
        </authorList>
    </citation>
    <scope>NUCLEOTIDE SEQUENCE [LARGE SCALE GENOMIC DNA]</scope>
    <source>
        <strain evidence="8 9">007c</strain>
    </source>
</reference>
<keyword evidence="6" id="KW-0812">Transmembrane</keyword>
<feature type="transmembrane region" description="Helical" evidence="6">
    <location>
        <begin position="7"/>
        <end position="27"/>
    </location>
</feature>
<evidence type="ECO:0000256" key="4">
    <source>
        <dbReference type="ARBA" id="ARBA00022777"/>
    </source>
</evidence>
<dbReference type="InterPro" id="IPR005467">
    <property type="entry name" value="His_kinase_dom"/>
</dbReference>
<evidence type="ECO:0000256" key="5">
    <source>
        <dbReference type="ARBA" id="ARBA00023012"/>
    </source>
</evidence>
<dbReference type="CDD" id="cd00082">
    <property type="entry name" value="HisKA"/>
    <property type="match status" value="1"/>
</dbReference>
<evidence type="ECO:0000256" key="3">
    <source>
        <dbReference type="ARBA" id="ARBA00022679"/>
    </source>
</evidence>
<dbReference type="EMBL" id="ATAX01000006">
    <property type="protein sequence ID" value="EWM55156.1"/>
    <property type="molecule type" value="Genomic_DNA"/>
</dbReference>
<dbReference type="Pfam" id="PF00512">
    <property type="entry name" value="HisKA"/>
    <property type="match status" value="1"/>
</dbReference>
<comment type="catalytic activity">
    <reaction evidence="1">
        <text>ATP + protein L-histidine = ADP + protein N-phospho-L-histidine.</text>
        <dbReference type="EC" id="2.7.13.3"/>
    </reaction>
</comment>
<evidence type="ECO:0000313" key="9">
    <source>
        <dbReference type="Proteomes" id="UP000019365"/>
    </source>
</evidence>
<dbReference type="InterPro" id="IPR036097">
    <property type="entry name" value="HisK_dim/P_sf"/>
</dbReference>
<dbReference type="InterPro" id="IPR050736">
    <property type="entry name" value="Sensor_HK_Regulatory"/>
</dbReference>